<organism evidence="1 2">
    <name type="scientific">Lysobacter concretionis Ko07 = DSM 16239</name>
    <dbReference type="NCBI Taxonomy" id="1122185"/>
    <lineage>
        <taxon>Bacteria</taxon>
        <taxon>Pseudomonadati</taxon>
        <taxon>Pseudomonadota</taxon>
        <taxon>Gammaproteobacteria</taxon>
        <taxon>Lysobacterales</taxon>
        <taxon>Lysobacteraceae</taxon>
        <taxon>Novilysobacter</taxon>
    </lineage>
</organism>
<sequence>MGALIYGFTRLVSGQRSSGIGTTCCMGMVQFSVIERHLWPKASLKENYRPSGSTPITTELS</sequence>
<proteinExistence type="predicted"/>
<evidence type="ECO:0000313" key="2">
    <source>
        <dbReference type="Proteomes" id="UP000030017"/>
    </source>
</evidence>
<reference evidence="1 2" key="1">
    <citation type="submission" date="2013-08" db="EMBL/GenBank/DDBJ databases">
        <title>Genome sequencing of Lysobacter.</title>
        <authorList>
            <person name="Zhang S."/>
            <person name="Wang G."/>
        </authorList>
    </citation>
    <scope>NUCLEOTIDE SEQUENCE [LARGE SCALE GENOMIC DNA]</scope>
    <source>
        <strain evidence="1 2">Ko07</strain>
    </source>
</reference>
<comment type="caution">
    <text evidence="1">The sequence shown here is derived from an EMBL/GenBank/DDBJ whole genome shotgun (WGS) entry which is preliminary data.</text>
</comment>
<dbReference type="AlphaFoldDB" id="A0A0A0EMT9"/>
<name>A0A0A0EMT9_9GAMM</name>
<accession>A0A0A0EMT9</accession>
<dbReference type="EMBL" id="AVPS01000006">
    <property type="protein sequence ID" value="KGM51418.1"/>
    <property type="molecule type" value="Genomic_DNA"/>
</dbReference>
<protein>
    <submittedName>
        <fullName evidence="1">Uncharacterized protein</fullName>
    </submittedName>
</protein>
<dbReference type="Proteomes" id="UP000030017">
    <property type="component" value="Unassembled WGS sequence"/>
</dbReference>
<keyword evidence="2" id="KW-1185">Reference proteome</keyword>
<evidence type="ECO:0000313" key="1">
    <source>
        <dbReference type="EMBL" id="KGM51418.1"/>
    </source>
</evidence>
<gene>
    <name evidence="1" type="ORF">N792_09710</name>
</gene>